<keyword evidence="2" id="KW-1185">Reference proteome</keyword>
<comment type="caution">
    <text evidence="1">The sequence shown here is derived from an EMBL/GenBank/DDBJ whole genome shotgun (WGS) entry which is preliminary data.</text>
</comment>
<dbReference type="Proteomes" id="UP001162156">
    <property type="component" value="Unassembled WGS sequence"/>
</dbReference>
<proteinExistence type="predicted"/>
<evidence type="ECO:0000313" key="1">
    <source>
        <dbReference type="EMBL" id="KAJ8963609.1"/>
    </source>
</evidence>
<reference evidence="1" key="1">
    <citation type="journal article" date="2023" name="Insect Mol. Biol.">
        <title>Genome sequencing provides insights into the evolution of gene families encoding plant cell wall-degrading enzymes in longhorned beetles.</title>
        <authorList>
            <person name="Shin N.R."/>
            <person name="Okamura Y."/>
            <person name="Kirsch R."/>
            <person name="Pauchet Y."/>
        </authorList>
    </citation>
    <scope>NUCLEOTIDE SEQUENCE</scope>
    <source>
        <strain evidence="1">RBIC_L_NR</strain>
    </source>
</reference>
<dbReference type="AlphaFoldDB" id="A0AAV8ZGU1"/>
<evidence type="ECO:0000313" key="2">
    <source>
        <dbReference type="Proteomes" id="UP001162156"/>
    </source>
</evidence>
<accession>A0AAV8ZGU1</accession>
<organism evidence="1 2">
    <name type="scientific">Rhamnusium bicolor</name>
    <dbReference type="NCBI Taxonomy" id="1586634"/>
    <lineage>
        <taxon>Eukaryota</taxon>
        <taxon>Metazoa</taxon>
        <taxon>Ecdysozoa</taxon>
        <taxon>Arthropoda</taxon>
        <taxon>Hexapoda</taxon>
        <taxon>Insecta</taxon>
        <taxon>Pterygota</taxon>
        <taxon>Neoptera</taxon>
        <taxon>Endopterygota</taxon>
        <taxon>Coleoptera</taxon>
        <taxon>Polyphaga</taxon>
        <taxon>Cucujiformia</taxon>
        <taxon>Chrysomeloidea</taxon>
        <taxon>Cerambycidae</taxon>
        <taxon>Lepturinae</taxon>
        <taxon>Rhagiini</taxon>
        <taxon>Rhamnusium</taxon>
    </lineage>
</organism>
<name>A0AAV8ZGU1_9CUCU</name>
<dbReference type="EMBL" id="JANEYF010001524">
    <property type="protein sequence ID" value="KAJ8963609.1"/>
    <property type="molecule type" value="Genomic_DNA"/>
</dbReference>
<gene>
    <name evidence="1" type="ORF">NQ314_005509</name>
</gene>
<protein>
    <submittedName>
        <fullName evidence="1">Uncharacterized protein</fullName>
    </submittedName>
</protein>
<sequence length="87" mass="10606">MEDDEPAPLYEQIRQAQKDSVEYQATRARWHRLHNGQDKATEPWQRTLQNVYTVQDSLIWYTKDNRKVLVVPLEFWPRVIHDYHDKI</sequence>